<keyword evidence="6" id="KW-0378">Hydrolase</keyword>
<evidence type="ECO:0000256" key="1">
    <source>
        <dbReference type="ARBA" id="ARBA00001049"/>
    </source>
</evidence>
<comment type="pathway">
    <text evidence="6">Sulfur metabolism; glutathione metabolism.</text>
</comment>
<name>A0A6C0FWZ9_9BACL</name>
<keyword evidence="6" id="KW-0317">Glutathione biosynthesis</keyword>
<dbReference type="GO" id="GO:0103068">
    <property type="term" value="F:leukotriene C4 gamma-glutamyl transferase activity"/>
    <property type="evidence" value="ECO:0007669"/>
    <property type="project" value="UniProtKB-EC"/>
</dbReference>
<dbReference type="SUPFAM" id="SSF56235">
    <property type="entry name" value="N-terminal nucleophile aminohydrolases (Ntn hydrolases)"/>
    <property type="match status" value="1"/>
</dbReference>
<evidence type="ECO:0000256" key="3">
    <source>
        <dbReference type="ARBA" id="ARBA00047417"/>
    </source>
</evidence>
<comment type="catalytic activity">
    <reaction evidence="1 6">
        <text>an S-substituted glutathione + H2O = an S-substituted L-cysteinylglycine + L-glutamate</text>
        <dbReference type="Rhea" id="RHEA:59468"/>
        <dbReference type="ChEBI" id="CHEBI:15377"/>
        <dbReference type="ChEBI" id="CHEBI:29985"/>
        <dbReference type="ChEBI" id="CHEBI:90779"/>
        <dbReference type="ChEBI" id="CHEBI:143103"/>
        <dbReference type="EC" id="3.4.19.13"/>
    </reaction>
</comment>
<comment type="similarity">
    <text evidence="6">Belongs to the gamma-glutamyltransferase family.</text>
</comment>
<dbReference type="PRINTS" id="PR01210">
    <property type="entry name" value="GGTRANSPTASE"/>
</dbReference>
<evidence type="ECO:0000313" key="7">
    <source>
        <dbReference type="EMBL" id="QHT61247.1"/>
    </source>
</evidence>
<dbReference type="InterPro" id="IPR043137">
    <property type="entry name" value="GGT_ssub_C"/>
</dbReference>
<evidence type="ECO:0000256" key="5">
    <source>
        <dbReference type="PIRSR" id="PIRSR600101-2"/>
    </source>
</evidence>
<dbReference type="InterPro" id="IPR029055">
    <property type="entry name" value="Ntn_hydrolases_N"/>
</dbReference>
<dbReference type="KEGG" id="plyc:GXP70_15645"/>
<dbReference type="Gene3D" id="1.10.246.130">
    <property type="match status" value="1"/>
</dbReference>
<dbReference type="InterPro" id="IPR043138">
    <property type="entry name" value="GGT_lsub"/>
</dbReference>
<evidence type="ECO:0000313" key="8">
    <source>
        <dbReference type="Proteomes" id="UP000476064"/>
    </source>
</evidence>
<proteinExistence type="inferred from homology"/>
<dbReference type="GO" id="GO:0006750">
    <property type="term" value="P:glutathione biosynthetic process"/>
    <property type="evidence" value="ECO:0007669"/>
    <property type="project" value="UniProtKB-KW"/>
</dbReference>
<gene>
    <name evidence="7" type="primary">ggt</name>
    <name evidence="7" type="ORF">GXP70_15645</name>
</gene>
<dbReference type="GO" id="GO:0036374">
    <property type="term" value="F:glutathione hydrolase activity"/>
    <property type="evidence" value="ECO:0007669"/>
    <property type="project" value="UniProtKB-UniRule"/>
</dbReference>
<dbReference type="Pfam" id="PF01019">
    <property type="entry name" value="G_glu_transpept"/>
    <property type="match status" value="1"/>
</dbReference>
<dbReference type="Proteomes" id="UP000476064">
    <property type="component" value="Chromosome"/>
</dbReference>
<dbReference type="AlphaFoldDB" id="A0A6C0FWZ9"/>
<evidence type="ECO:0000256" key="2">
    <source>
        <dbReference type="ARBA" id="ARBA00001089"/>
    </source>
</evidence>
<dbReference type="UniPathway" id="UPA00204"/>
<protein>
    <recommendedName>
        <fullName evidence="6">Glutathione hydrolase proenzyme</fullName>
        <ecNumber evidence="6">2.3.2.2</ecNumber>
        <ecNumber evidence="6">3.4.19.13</ecNumber>
    </recommendedName>
    <component>
        <recommendedName>
            <fullName evidence="6">Glutathione hydrolase large chain</fullName>
        </recommendedName>
    </component>
    <component>
        <recommendedName>
            <fullName evidence="6">Glutathione hydrolase small chain</fullName>
        </recommendedName>
    </component>
</protein>
<dbReference type="Gene3D" id="3.60.20.40">
    <property type="match status" value="1"/>
</dbReference>
<keyword evidence="6 7" id="KW-0012">Acyltransferase</keyword>
<dbReference type="RefSeq" id="WP_162357686.1">
    <property type="nucleotide sequence ID" value="NZ_CP048209.1"/>
</dbReference>
<dbReference type="EC" id="2.3.2.2" evidence="6"/>
<comment type="catalytic activity">
    <reaction evidence="2 6">
        <text>glutathione + H2O = L-cysteinylglycine + L-glutamate</text>
        <dbReference type="Rhea" id="RHEA:28807"/>
        <dbReference type="ChEBI" id="CHEBI:15377"/>
        <dbReference type="ChEBI" id="CHEBI:29985"/>
        <dbReference type="ChEBI" id="CHEBI:57925"/>
        <dbReference type="ChEBI" id="CHEBI:61694"/>
        <dbReference type="EC" id="3.4.19.13"/>
    </reaction>
</comment>
<keyword evidence="6" id="KW-0865">Zymogen</keyword>
<dbReference type="PANTHER" id="PTHR43881">
    <property type="entry name" value="GAMMA-GLUTAMYLTRANSPEPTIDASE (AFU_ORTHOLOGUE AFUA_4G13580)"/>
    <property type="match status" value="1"/>
</dbReference>
<dbReference type="EC" id="3.4.19.13" evidence="6"/>
<evidence type="ECO:0000256" key="6">
    <source>
        <dbReference type="RuleBase" id="RU368036"/>
    </source>
</evidence>
<dbReference type="InterPro" id="IPR052896">
    <property type="entry name" value="GGT-like_enzyme"/>
</dbReference>
<organism evidence="7 8">
    <name type="scientific">Paenibacillus lycopersici</name>
    <dbReference type="NCBI Taxonomy" id="2704462"/>
    <lineage>
        <taxon>Bacteria</taxon>
        <taxon>Bacillati</taxon>
        <taxon>Bacillota</taxon>
        <taxon>Bacilli</taxon>
        <taxon>Bacillales</taxon>
        <taxon>Paenibacillaceae</taxon>
        <taxon>Paenibacillus</taxon>
    </lineage>
</organism>
<evidence type="ECO:0000256" key="4">
    <source>
        <dbReference type="PIRSR" id="PIRSR600101-1"/>
    </source>
</evidence>
<comment type="catalytic activity">
    <reaction evidence="3 6">
        <text>an N-terminal (5-L-glutamyl)-[peptide] + an alpha-amino acid = 5-L-glutamyl amino acid + an N-terminal L-alpha-aminoacyl-[peptide]</text>
        <dbReference type="Rhea" id="RHEA:23904"/>
        <dbReference type="Rhea" id="RHEA-COMP:9780"/>
        <dbReference type="Rhea" id="RHEA-COMP:9795"/>
        <dbReference type="ChEBI" id="CHEBI:77644"/>
        <dbReference type="ChEBI" id="CHEBI:78597"/>
        <dbReference type="ChEBI" id="CHEBI:78599"/>
        <dbReference type="ChEBI" id="CHEBI:78608"/>
        <dbReference type="EC" id="2.3.2.2"/>
    </reaction>
</comment>
<comment type="PTM">
    <text evidence="6">Cleaved by autocatalysis into a large and a small subunit.</text>
</comment>
<keyword evidence="8" id="KW-1185">Reference proteome</keyword>
<dbReference type="EMBL" id="CP048209">
    <property type="protein sequence ID" value="QHT61247.1"/>
    <property type="molecule type" value="Genomic_DNA"/>
</dbReference>
<dbReference type="PANTHER" id="PTHR43881:SF1">
    <property type="entry name" value="GAMMA-GLUTAMYLTRANSPEPTIDASE (AFU_ORTHOLOGUE AFUA_4G13580)"/>
    <property type="match status" value="1"/>
</dbReference>
<keyword evidence="6 7" id="KW-0808">Transferase</keyword>
<sequence>MERNESVIGTEAMIVSPHALASAAGARILERGGNAFDAAVAVSACLAVVYPHMTGLGGDSFWLTYEAGENRVRGYNGSGRSGAAATMAAFADCSAIPTRGIRSAVTVPGMVDAWEAVNAAYGRLGFAEALEPAIRYAEDGFPLSQDQCANTRAHAGMLAAEPGTAAIFLPGGGAPAAGARFVQRRLARTLRELAAEGHGAFYGGRIAAEIAGFLRSRGGLLTAEDFAGHRGDWVNPLTGTYRGVEIMQMPPNSQGFVGLMALNILEAFDLRSVGHGTRDYYHLLVEALKLSFRDRNEVLTDPAFHDIPLERLLSKEYASALAASIRPERASELEAEPMGSDTAFAAVVDKDGNAVSFIQSLYFEFGSGVVAGDTGILLQNRGSFFSLDPAHVNCLQPGKRTFHTLMPAMATRDGKPFLLYGTQGGEGQPQTQTALVTRMLDYGMDPQRAVSEPRWVWGRTWGEPTRELKLESRIDPAVAAALAENGHSVRTVGAFDAVMGHAHAIKIDEDGFRQGGADPRSDGAAIGW</sequence>
<comment type="subunit">
    <text evidence="6">This enzyme consists of two polypeptide chains, which are synthesized in precursor form from a single polypeptide.</text>
</comment>
<feature type="active site" description="Nucleophile" evidence="4">
    <location>
        <position position="342"/>
    </location>
</feature>
<feature type="binding site" evidence="5">
    <location>
        <position position="425"/>
    </location>
    <ligand>
        <name>L-glutamate</name>
        <dbReference type="ChEBI" id="CHEBI:29985"/>
    </ligand>
</feature>
<dbReference type="NCBIfam" id="TIGR00066">
    <property type="entry name" value="g_glut_trans"/>
    <property type="match status" value="1"/>
</dbReference>
<reference evidence="7 8" key="1">
    <citation type="submission" date="2020-01" db="EMBL/GenBank/DDBJ databases">
        <title>Paenibacillus sp. nov., isolated from tomato rhizosphere.</title>
        <authorList>
            <person name="Weon H.-Y."/>
            <person name="Lee S.A."/>
        </authorList>
    </citation>
    <scope>NUCLEOTIDE SEQUENCE [LARGE SCALE GENOMIC DNA]</scope>
    <source>
        <strain evidence="7 8">12200R-189</strain>
    </source>
</reference>
<dbReference type="InterPro" id="IPR000101">
    <property type="entry name" value="GGT_peptidase"/>
</dbReference>
<accession>A0A6C0FWZ9</accession>
<dbReference type="GO" id="GO:0006751">
    <property type="term" value="P:glutathione catabolic process"/>
    <property type="evidence" value="ECO:0007669"/>
    <property type="project" value="UniProtKB-UniRule"/>
</dbReference>